<name>A0AAD0ZPM8_9PSED</name>
<feature type="region of interest" description="Disordered" evidence="1">
    <location>
        <begin position="169"/>
        <end position="235"/>
    </location>
</feature>
<gene>
    <name evidence="2" type="ORF">C4K07_3036</name>
</gene>
<accession>A0AAD0ZPM8</accession>
<evidence type="ECO:0000313" key="3">
    <source>
        <dbReference type="Proteomes" id="UP000280455"/>
    </source>
</evidence>
<evidence type="ECO:0008006" key="4">
    <source>
        <dbReference type="Google" id="ProtNLM"/>
    </source>
</evidence>
<dbReference type="Proteomes" id="UP000280455">
    <property type="component" value="Chromosome"/>
</dbReference>
<feature type="region of interest" description="Disordered" evidence="1">
    <location>
        <begin position="294"/>
        <end position="327"/>
    </location>
</feature>
<dbReference type="EMBL" id="CP027750">
    <property type="protein sequence ID" value="AZE29821.1"/>
    <property type="molecule type" value="Genomic_DNA"/>
</dbReference>
<evidence type="ECO:0000256" key="1">
    <source>
        <dbReference type="SAM" id="MobiDB-lite"/>
    </source>
</evidence>
<proteinExistence type="predicted"/>
<sequence>MLLRTIFIENKEQQMLTAALLCSFSVPEAGRNFLAYSLNESIDEDNLRVYIALLFNEGGNYCLGALDSEEDGQLAMRVFGQILREAATGERRESDVPYHLLDLNKQQLPAAAAAHHRLLSTKKEWVARLLSFQASAQFGPAVEHSPTVIDDQQLDAALAQLDEQLDEQLDDSAEEQKHHESTETADGCDAESPRPEAPAAEIRYSDAGPLPMPAEQQNPGGLQDDDWPFPGTDPEQFLQDVEASLMEFSSIADRLKQQKQHSQAQQQTLNSRESQLQEKERLFEQKEEQLQQWQRQLDQDRQADSALRAQQEERQRELDKREEALQQKTRELAQQFKKLNHAKDHFNNTLKNLNEIIRVNEDVLSE</sequence>
<reference evidence="2 3" key="1">
    <citation type="submission" date="2018-03" db="EMBL/GenBank/DDBJ databases">
        <title>Diversity of phytobeneficial traits revealed by whole-genome analysis of worldwide-isolated phenazine-producing Pseudomonas spp.</title>
        <authorList>
            <person name="Biessy A."/>
            <person name="Novinscak A."/>
            <person name="Blom J."/>
            <person name="Leger G."/>
            <person name="Thomashow L.S."/>
            <person name="Cazorla F.M."/>
            <person name="Josic D."/>
            <person name="Filion M."/>
        </authorList>
    </citation>
    <scope>NUCLEOTIDE SEQUENCE [LARGE SCALE GENOMIC DNA]</scope>
    <source>
        <strain evidence="2 3">ChPhzS24</strain>
    </source>
</reference>
<feature type="region of interest" description="Disordered" evidence="1">
    <location>
        <begin position="254"/>
        <end position="276"/>
    </location>
</feature>
<organism evidence="2 3">
    <name type="scientific">Pseudomonas chlororaphis subsp. aureofaciens</name>
    <dbReference type="NCBI Taxonomy" id="587851"/>
    <lineage>
        <taxon>Bacteria</taxon>
        <taxon>Pseudomonadati</taxon>
        <taxon>Pseudomonadota</taxon>
        <taxon>Gammaproteobacteria</taxon>
        <taxon>Pseudomonadales</taxon>
        <taxon>Pseudomonadaceae</taxon>
        <taxon>Pseudomonas</taxon>
    </lineage>
</organism>
<protein>
    <recommendedName>
        <fullName evidence="4">Chromosome segregation ATPase</fullName>
    </recommendedName>
</protein>
<feature type="compositionally biased region" description="Basic and acidic residues" evidence="1">
    <location>
        <begin position="310"/>
        <end position="327"/>
    </location>
</feature>
<dbReference type="AlphaFoldDB" id="A0AAD0ZPM8"/>
<evidence type="ECO:0000313" key="2">
    <source>
        <dbReference type="EMBL" id="AZE29821.1"/>
    </source>
</evidence>